<proteinExistence type="inferred from homology"/>
<dbReference type="KEGG" id="sarm:DVA86_29610"/>
<dbReference type="InterPro" id="IPR051531">
    <property type="entry name" value="N-acetyltransferase"/>
</dbReference>
<evidence type="ECO:0000256" key="2">
    <source>
        <dbReference type="ARBA" id="ARBA00023315"/>
    </source>
</evidence>
<dbReference type="SUPFAM" id="SSF55729">
    <property type="entry name" value="Acyl-CoA N-acyltransferases (Nat)"/>
    <property type="match status" value="1"/>
</dbReference>
<protein>
    <submittedName>
        <fullName evidence="6">N-acetyltransferase</fullName>
    </submittedName>
</protein>
<dbReference type="PANTHER" id="PTHR43792:SF8">
    <property type="entry name" value="[RIBOSOMAL PROTEIN US5]-ALANINE N-ACETYLTRANSFERASE"/>
    <property type="match status" value="1"/>
</dbReference>
<keyword evidence="1 6" id="KW-0808">Transferase</keyword>
<gene>
    <name evidence="6" type="ORF">DVA86_29610</name>
</gene>
<dbReference type="EMBL" id="CP031320">
    <property type="protein sequence ID" value="AXK36132.1"/>
    <property type="molecule type" value="Genomic_DNA"/>
</dbReference>
<dbReference type="InterPro" id="IPR000182">
    <property type="entry name" value="GNAT_dom"/>
</dbReference>
<dbReference type="Pfam" id="PF13302">
    <property type="entry name" value="Acetyltransf_3"/>
    <property type="match status" value="1"/>
</dbReference>
<comment type="similarity">
    <text evidence="3">Belongs to the acetyltransferase family. RimJ subfamily.</text>
</comment>
<evidence type="ECO:0000256" key="4">
    <source>
        <dbReference type="SAM" id="MobiDB-lite"/>
    </source>
</evidence>
<dbReference type="Proteomes" id="UP000254425">
    <property type="component" value="Chromosome"/>
</dbReference>
<dbReference type="AlphaFoldDB" id="A0A345XWW6"/>
<feature type="domain" description="N-acetyltransferase" evidence="5">
    <location>
        <begin position="19"/>
        <end position="176"/>
    </location>
</feature>
<dbReference type="PROSITE" id="PS51186">
    <property type="entry name" value="GNAT"/>
    <property type="match status" value="1"/>
</dbReference>
<dbReference type="GO" id="GO:0005737">
    <property type="term" value="C:cytoplasm"/>
    <property type="evidence" value="ECO:0007669"/>
    <property type="project" value="TreeGrafter"/>
</dbReference>
<keyword evidence="7" id="KW-1185">Reference proteome</keyword>
<feature type="region of interest" description="Disordered" evidence="4">
    <location>
        <begin position="1"/>
        <end position="20"/>
    </location>
</feature>
<keyword evidence="2" id="KW-0012">Acyltransferase</keyword>
<dbReference type="Gene3D" id="3.40.630.30">
    <property type="match status" value="1"/>
</dbReference>
<evidence type="ECO:0000313" key="6">
    <source>
        <dbReference type="EMBL" id="AXK36132.1"/>
    </source>
</evidence>
<sequence length="183" mass="20307">MPVPANHPAAGGAGEPSEVALRPWTDGDFGLLHRANTAEMTEHLGGPETEEQLRSRHERYLAATDPGAGIMYAIVLLPGDEPVGTVGYWERVWHDEPVYEMGWIVFPEFQRRGIAALAAAKTVAQARAQHRHRHLHAYPATDNPASNAICRKVGFALLGECRVEYPPGHFMHCNDWRLDLRSV</sequence>
<dbReference type="PANTHER" id="PTHR43792">
    <property type="entry name" value="GNAT FAMILY, PUTATIVE (AFU_ORTHOLOGUE AFUA_3G00765)-RELATED-RELATED"/>
    <property type="match status" value="1"/>
</dbReference>
<accession>A0A345XWW6</accession>
<dbReference type="InterPro" id="IPR016181">
    <property type="entry name" value="Acyl_CoA_acyltransferase"/>
</dbReference>
<dbReference type="RefSeq" id="WP_208882861.1">
    <property type="nucleotide sequence ID" value="NZ_CP031320.1"/>
</dbReference>
<name>A0A345XWW6_9ACTN</name>
<evidence type="ECO:0000256" key="1">
    <source>
        <dbReference type="ARBA" id="ARBA00022679"/>
    </source>
</evidence>
<evidence type="ECO:0000256" key="3">
    <source>
        <dbReference type="ARBA" id="ARBA00038502"/>
    </source>
</evidence>
<organism evidence="6 7">
    <name type="scientific">Streptomyces armeniacus</name>
    <dbReference type="NCBI Taxonomy" id="83291"/>
    <lineage>
        <taxon>Bacteria</taxon>
        <taxon>Bacillati</taxon>
        <taxon>Actinomycetota</taxon>
        <taxon>Actinomycetes</taxon>
        <taxon>Kitasatosporales</taxon>
        <taxon>Streptomycetaceae</taxon>
        <taxon>Streptomyces</taxon>
    </lineage>
</organism>
<evidence type="ECO:0000313" key="7">
    <source>
        <dbReference type="Proteomes" id="UP000254425"/>
    </source>
</evidence>
<evidence type="ECO:0000259" key="5">
    <source>
        <dbReference type="PROSITE" id="PS51186"/>
    </source>
</evidence>
<reference evidence="6 7" key="1">
    <citation type="submission" date="2018-07" db="EMBL/GenBank/DDBJ databases">
        <title>Draft genome of the type strain Streptomyces armeniacus ATCC 15676.</title>
        <authorList>
            <person name="Labana P."/>
            <person name="Gosse J.T."/>
            <person name="Boddy C.N."/>
        </authorList>
    </citation>
    <scope>NUCLEOTIDE SEQUENCE [LARGE SCALE GENOMIC DNA]</scope>
    <source>
        <strain evidence="6 7">ATCC 15676</strain>
    </source>
</reference>
<dbReference type="GO" id="GO:0008999">
    <property type="term" value="F:protein-N-terminal-alanine acetyltransferase activity"/>
    <property type="evidence" value="ECO:0007669"/>
    <property type="project" value="TreeGrafter"/>
</dbReference>